<comment type="caution">
    <text evidence="1">The sequence shown here is derived from an EMBL/GenBank/DDBJ whole genome shotgun (WGS) entry which is preliminary data.</text>
</comment>
<protein>
    <submittedName>
        <fullName evidence="1">Uncharacterized protein</fullName>
    </submittedName>
</protein>
<gene>
    <name evidence="1" type="ORF">AVEN_262913_1</name>
</gene>
<sequence>MSRVCTFVHDLLRLSGINPCQINAGAGVQRVYTWVYTSSNMVERTTAVWLTHYIPHEYLLFPPRMISHPTTIASECKMKSICKNTWESCSRETPSTTFSVRFD</sequence>
<dbReference type="Proteomes" id="UP000499080">
    <property type="component" value="Unassembled WGS sequence"/>
</dbReference>
<evidence type="ECO:0000313" key="2">
    <source>
        <dbReference type="Proteomes" id="UP000499080"/>
    </source>
</evidence>
<dbReference type="AlphaFoldDB" id="A0A4Y2DI91"/>
<dbReference type="EMBL" id="BGPR01000363">
    <property type="protein sequence ID" value="GBM15746.1"/>
    <property type="molecule type" value="Genomic_DNA"/>
</dbReference>
<organism evidence="1 2">
    <name type="scientific">Araneus ventricosus</name>
    <name type="common">Orbweaver spider</name>
    <name type="synonym">Epeira ventricosa</name>
    <dbReference type="NCBI Taxonomy" id="182803"/>
    <lineage>
        <taxon>Eukaryota</taxon>
        <taxon>Metazoa</taxon>
        <taxon>Ecdysozoa</taxon>
        <taxon>Arthropoda</taxon>
        <taxon>Chelicerata</taxon>
        <taxon>Arachnida</taxon>
        <taxon>Araneae</taxon>
        <taxon>Araneomorphae</taxon>
        <taxon>Entelegynae</taxon>
        <taxon>Araneoidea</taxon>
        <taxon>Araneidae</taxon>
        <taxon>Araneus</taxon>
    </lineage>
</organism>
<proteinExistence type="predicted"/>
<reference evidence="1 2" key="1">
    <citation type="journal article" date="2019" name="Sci. Rep.">
        <title>Orb-weaving spider Araneus ventricosus genome elucidates the spidroin gene catalogue.</title>
        <authorList>
            <person name="Kono N."/>
            <person name="Nakamura H."/>
            <person name="Ohtoshi R."/>
            <person name="Moran D.A.P."/>
            <person name="Shinohara A."/>
            <person name="Yoshida Y."/>
            <person name="Fujiwara M."/>
            <person name="Mori M."/>
            <person name="Tomita M."/>
            <person name="Arakawa K."/>
        </authorList>
    </citation>
    <scope>NUCLEOTIDE SEQUENCE [LARGE SCALE GENOMIC DNA]</scope>
</reference>
<keyword evidence="2" id="KW-1185">Reference proteome</keyword>
<evidence type="ECO:0000313" key="1">
    <source>
        <dbReference type="EMBL" id="GBM15746.1"/>
    </source>
</evidence>
<accession>A0A4Y2DI91</accession>
<name>A0A4Y2DI91_ARAVE</name>